<dbReference type="Gene3D" id="3.90.550.10">
    <property type="entry name" value="Spore Coat Polysaccharide Biosynthesis Protein SpsA, Chain A"/>
    <property type="match status" value="1"/>
</dbReference>
<organism evidence="2">
    <name type="scientific">Eiseniibacteriota bacterium</name>
    <dbReference type="NCBI Taxonomy" id="2212470"/>
    <lineage>
        <taxon>Bacteria</taxon>
        <taxon>Candidatus Eiseniibacteriota</taxon>
    </lineage>
</organism>
<dbReference type="PANTHER" id="PTHR43777">
    <property type="entry name" value="MOLYBDENUM COFACTOR CYTIDYLYLTRANSFERASE"/>
    <property type="match status" value="1"/>
</dbReference>
<dbReference type="EMBL" id="DSQF01000012">
    <property type="protein sequence ID" value="HGZ43077.1"/>
    <property type="molecule type" value="Genomic_DNA"/>
</dbReference>
<evidence type="ECO:0000259" key="1">
    <source>
        <dbReference type="Pfam" id="PF12804"/>
    </source>
</evidence>
<feature type="domain" description="MobA-like NTP transferase" evidence="1">
    <location>
        <begin position="4"/>
        <end position="200"/>
    </location>
</feature>
<evidence type="ECO:0000313" key="2">
    <source>
        <dbReference type="EMBL" id="HGZ43077.1"/>
    </source>
</evidence>
<name>A0A832I9P2_UNCEI</name>
<sequence length="223" mass="24310">MRVGVLLAAGASTRMGHPKALARAGRESFLASGVRRLWAACDAVVIVLGSKSTVVRRHAELEFERLVSEGRLHGDLARARRHGARGLEAHFVVNRAWPKGMYSSVREGLKAARAFAPDAVLVLPVDHPDVRPATVALLAGLLEAAAGSLRSAKERRAFRYALVPRHRRRRGHPLALTPALAEAIARDARARDLSDAVRRNARLVGYVDVDDPGVVRNRNTPRD</sequence>
<gene>
    <name evidence="2" type="ORF">ENR23_06580</name>
</gene>
<dbReference type="SUPFAM" id="SSF53448">
    <property type="entry name" value="Nucleotide-diphospho-sugar transferases"/>
    <property type="match status" value="1"/>
</dbReference>
<dbReference type="AlphaFoldDB" id="A0A832I9P2"/>
<proteinExistence type="predicted"/>
<protein>
    <recommendedName>
        <fullName evidence="1">MobA-like NTP transferase domain-containing protein</fullName>
    </recommendedName>
</protein>
<dbReference type="GO" id="GO:0016779">
    <property type="term" value="F:nucleotidyltransferase activity"/>
    <property type="evidence" value="ECO:0007669"/>
    <property type="project" value="UniProtKB-ARBA"/>
</dbReference>
<dbReference type="PANTHER" id="PTHR43777:SF1">
    <property type="entry name" value="MOLYBDENUM COFACTOR CYTIDYLYLTRANSFERASE"/>
    <property type="match status" value="1"/>
</dbReference>
<dbReference type="InterPro" id="IPR029044">
    <property type="entry name" value="Nucleotide-diphossugar_trans"/>
</dbReference>
<dbReference type="Pfam" id="PF12804">
    <property type="entry name" value="NTP_transf_3"/>
    <property type="match status" value="1"/>
</dbReference>
<accession>A0A832I9P2</accession>
<comment type="caution">
    <text evidence="2">The sequence shown here is derived from an EMBL/GenBank/DDBJ whole genome shotgun (WGS) entry which is preliminary data.</text>
</comment>
<reference evidence="2" key="1">
    <citation type="journal article" date="2020" name="mSystems">
        <title>Genome- and Community-Level Interaction Insights into Carbon Utilization and Element Cycling Functions of Hydrothermarchaeota in Hydrothermal Sediment.</title>
        <authorList>
            <person name="Zhou Z."/>
            <person name="Liu Y."/>
            <person name="Xu W."/>
            <person name="Pan J."/>
            <person name="Luo Z.H."/>
            <person name="Li M."/>
        </authorList>
    </citation>
    <scope>NUCLEOTIDE SEQUENCE [LARGE SCALE GENOMIC DNA]</scope>
    <source>
        <strain evidence="2">SpSt-381</strain>
    </source>
</reference>
<dbReference type="InterPro" id="IPR025877">
    <property type="entry name" value="MobA-like_NTP_Trfase"/>
</dbReference>